<dbReference type="Pfam" id="PF13524">
    <property type="entry name" value="Glyco_trans_1_2"/>
    <property type="match status" value="1"/>
</dbReference>
<evidence type="ECO:0000259" key="1">
    <source>
        <dbReference type="Pfam" id="PF13524"/>
    </source>
</evidence>
<name>A0ABX1LKJ8_9CYAN</name>
<evidence type="ECO:0000313" key="3">
    <source>
        <dbReference type="Proteomes" id="UP000738376"/>
    </source>
</evidence>
<sequence>MRIFLSSQQSLKKHNIPAYRFWEIYLKNGIEEAGHEWLEVKEVDWAEGLVYLDKERLKIWRDLAWIQTVNYIKYQHKIKPINLFLSYLFPKQVDSLAIREIQELGIPCVNFFCDNVREFKKIPKIFYCFNLHWVPEFKAIKMYQASTLNYIYAPMPVWIPPALRNYNHSEKYGVSFIGSRDVQRERLFANLIEFNINLELRGEGWLYDEPDELINKLQKIRQNLWIKANNHLLDISNEGLIYWLRKIQSRFIPRVTNQLFSPYVREKPDFDEYFKITQQSQITLGVNRYPSFQYPLDRPNTYSRMRDIEAPMLGACYLTEWTEGLDDLYEIGEEIETYSSVEEMAEKIKYLQASPEKRKIMRANAQYKAIKEHSIPNTLAKIISNFQ</sequence>
<organism evidence="2 3">
    <name type="scientific">Pseudanabaena yagii GIHE-NHR1</name>
    <dbReference type="NCBI Taxonomy" id="2722753"/>
    <lineage>
        <taxon>Bacteria</taxon>
        <taxon>Bacillati</taxon>
        <taxon>Cyanobacteriota</taxon>
        <taxon>Cyanophyceae</taxon>
        <taxon>Pseudanabaenales</taxon>
        <taxon>Pseudanabaenaceae</taxon>
        <taxon>Pseudanabaena</taxon>
        <taxon>Pseudanabaena yagii</taxon>
    </lineage>
</organism>
<keyword evidence="3" id="KW-1185">Reference proteome</keyword>
<proteinExistence type="predicted"/>
<evidence type="ECO:0000313" key="2">
    <source>
        <dbReference type="EMBL" id="NMF56629.1"/>
    </source>
</evidence>
<dbReference type="InterPro" id="IPR055259">
    <property type="entry name" value="YkvP/CgeB_Glyco_trans-like"/>
</dbReference>
<reference evidence="2 3" key="1">
    <citation type="submission" date="2020-03" db="EMBL/GenBank/DDBJ databases">
        <title>Draft Genome Sequence of 2-Methylisoborneol Producing Pseudanabaena yagii Strain GIHE-NHR1 Isolated from North Han River in South Korea.</title>
        <authorList>
            <person name="Jeong J."/>
        </authorList>
    </citation>
    <scope>NUCLEOTIDE SEQUENCE [LARGE SCALE GENOMIC DNA]</scope>
    <source>
        <strain evidence="2 3">GIHE-NHR1</strain>
    </source>
</reference>
<dbReference type="EMBL" id="JAAVJL010000001">
    <property type="protein sequence ID" value="NMF56629.1"/>
    <property type="molecule type" value="Genomic_DNA"/>
</dbReference>
<protein>
    <submittedName>
        <fullName evidence="2">Glycosyltransferase family 1 protein</fullName>
    </submittedName>
</protein>
<gene>
    <name evidence="2" type="ORF">HC246_00935</name>
</gene>
<dbReference type="Proteomes" id="UP000738376">
    <property type="component" value="Unassembled WGS sequence"/>
</dbReference>
<feature type="domain" description="Spore protein YkvP/CgeB glycosyl transferase-like" evidence="1">
    <location>
        <begin position="269"/>
        <end position="383"/>
    </location>
</feature>
<accession>A0ABX1LKJ8</accession>
<dbReference type="RefSeq" id="WP_169361753.1">
    <property type="nucleotide sequence ID" value="NZ_JAAVJL010000001.1"/>
</dbReference>
<comment type="caution">
    <text evidence="2">The sequence shown here is derived from an EMBL/GenBank/DDBJ whole genome shotgun (WGS) entry which is preliminary data.</text>
</comment>